<keyword evidence="2" id="KW-1133">Transmembrane helix</keyword>
<feature type="compositionally biased region" description="Low complexity" evidence="1">
    <location>
        <begin position="120"/>
        <end position="132"/>
    </location>
</feature>
<evidence type="ECO:0000256" key="1">
    <source>
        <dbReference type="SAM" id="MobiDB-lite"/>
    </source>
</evidence>
<keyword evidence="2" id="KW-0812">Transmembrane</keyword>
<comment type="caution">
    <text evidence="3">The sequence shown here is derived from an EMBL/GenBank/DDBJ whole genome shotgun (WGS) entry which is preliminary data.</text>
</comment>
<feature type="region of interest" description="Disordered" evidence="1">
    <location>
        <begin position="1"/>
        <end position="20"/>
    </location>
</feature>
<protein>
    <submittedName>
        <fullName evidence="3">Uncharacterized protein</fullName>
    </submittedName>
</protein>
<dbReference type="AlphaFoldDB" id="A0A3N0BGR6"/>
<dbReference type="EMBL" id="QICD01000004">
    <property type="protein sequence ID" value="RNL47125.1"/>
    <property type="molecule type" value="Genomic_DNA"/>
</dbReference>
<organism evidence="3 4">
    <name type="scientific">Paraeggerthella hongkongensis</name>
    <dbReference type="NCBI Taxonomy" id="230658"/>
    <lineage>
        <taxon>Bacteria</taxon>
        <taxon>Bacillati</taxon>
        <taxon>Actinomycetota</taxon>
        <taxon>Coriobacteriia</taxon>
        <taxon>Eggerthellales</taxon>
        <taxon>Eggerthellaceae</taxon>
        <taxon>Paraeggerthella</taxon>
    </lineage>
</organism>
<evidence type="ECO:0000313" key="4">
    <source>
        <dbReference type="Proteomes" id="UP000278632"/>
    </source>
</evidence>
<evidence type="ECO:0000256" key="2">
    <source>
        <dbReference type="SAM" id="Phobius"/>
    </source>
</evidence>
<keyword evidence="4" id="KW-1185">Reference proteome</keyword>
<gene>
    <name evidence="3" type="ORF">DMP08_03680</name>
</gene>
<evidence type="ECO:0000313" key="3">
    <source>
        <dbReference type="EMBL" id="RNL47125.1"/>
    </source>
</evidence>
<dbReference type="Proteomes" id="UP000278632">
    <property type="component" value="Unassembled WGS sequence"/>
</dbReference>
<accession>A0A3N0BGR6</accession>
<dbReference type="OrthoDB" id="3173164at2"/>
<sequence length="457" mass="49422">MARRDDKLTRAAHIKRHTKGTSNEISFSVLDAAREALDGGRAEKEKRGPFGHVSLFTLPARRKKPSGTPTKEKGLPLSTGDFVSVDDKEVSSRFDAFDFAAPTMGGAQVASSDKARRSRSSSSASAASRKASIPSKPVRSPEEEIALRKARRKLSKVVAAVVISLTMVVLLSLGGMYLYNDLKSHQSNVAQLDEALDLVNQADEVIVELDDVISHPFDEGMAQRRKDVYSQLESASLQLNQADEKARASSLNLNESRDKEAANQTVAAIAARRSLIESGAELLKESSKAETAAINLRNAWNEVLRADSLARDAAKLVKNTTAENVQASKDKTNEALAAFNTAYSALSEVQRAYGEADMSALFSYVEKRIESLGYAIASDDAFLAKNKEEASAQNEAYNVADAEAVALAKAIPEKPETLVYEAYEQVVSSMEGSYSTARLQAGTADAFIRDYLGAESK</sequence>
<feature type="region of interest" description="Disordered" evidence="1">
    <location>
        <begin position="40"/>
        <end position="79"/>
    </location>
</feature>
<feature type="transmembrane region" description="Helical" evidence="2">
    <location>
        <begin position="157"/>
        <end position="179"/>
    </location>
</feature>
<name>A0A3N0BGR6_9ACTN</name>
<feature type="region of interest" description="Disordered" evidence="1">
    <location>
        <begin position="108"/>
        <end position="143"/>
    </location>
</feature>
<feature type="compositionally biased region" description="Basic residues" evidence="1">
    <location>
        <begin position="10"/>
        <end position="19"/>
    </location>
</feature>
<reference evidence="4" key="1">
    <citation type="submission" date="2018-05" db="EMBL/GenBank/DDBJ databases">
        <title>Genome Sequencing of selected type strains of the family Eggerthellaceae.</title>
        <authorList>
            <person name="Danylec N."/>
            <person name="Stoll D.A."/>
            <person name="Doetsch A."/>
            <person name="Huch M."/>
        </authorList>
    </citation>
    <scope>NUCLEOTIDE SEQUENCE [LARGE SCALE GENOMIC DNA]</scope>
    <source>
        <strain evidence="4">DSM 16106</strain>
    </source>
</reference>
<proteinExistence type="predicted"/>
<keyword evidence="2" id="KW-0472">Membrane</keyword>
<dbReference type="RefSeq" id="WP_123191626.1">
    <property type="nucleotide sequence ID" value="NZ_QICD01000004.1"/>
</dbReference>